<dbReference type="GO" id="GO:0000466">
    <property type="term" value="P:maturation of 5.8S rRNA from tricistronic rRNA transcript (SSU-rRNA, 5.8S rRNA, LSU-rRNA)"/>
    <property type="evidence" value="ECO:0007669"/>
    <property type="project" value="TreeGrafter"/>
</dbReference>
<dbReference type="Proteomes" id="UP000007796">
    <property type="component" value="Unassembled WGS sequence"/>
</dbReference>
<gene>
    <name evidence="5" type="ORF">CMQ_4885</name>
</gene>
<dbReference type="PANTHER" id="PTHR13500:SF0">
    <property type="entry name" value="NUCLEOLAR PRE-RIBOSOMAL-ASSOCIATED PROTEIN 1"/>
    <property type="match status" value="1"/>
</dbReference>
<evidence type="ECO:0000259" key="2">
    <source>
        <dbReference type="Pfam" id="PF11707"/>
    </source>
</evidence>
<dbReference type="GO" id="GO:0000463">
    <property type="term" value="P:maturation of LSU-rRNA from tricistronic rRNA transcript (SSU-rRNA, 5.8S rRNA, LSU-rRNA)"/>
    <property type="evidence" value="ECO:0007669"/>
    <property type="project" value="TreeGrafter"/>
</dbReference>
<dbReference type="InterPro" id="IPR021714">
    <property type="entry name" value="URB1_N"/>
</dbReference>
<dbReference type="RefSeq" id="XP_014168516.1">
    <property type="nucleotide sequence ID" value="XM_014313041.1"/>
</dbReference>
<evidence type="ECO:0000259" key="4">
    <source>
        <dbReference type="Pfam" id="PF26140"/>
    </source>
</evidence>
<name>F0XUV9_GROCL</name>
<feature type="region of interest" description="Disordered" evidence="1">
    <location>
        <begin position="843"/>
        <end position="885"/>
    </location>
</feature>
<dbReference type="OrthoDB" id="72892at2759"/>
<evidence type="ECO:0000313" key="6">
    <source>
        <dbReference type="Proteomes" id="UP000007796"/>
    </source>
</evidence>
<evidence type="ECO:0000313" key="5">
    <source>
        <dbReference type="EMBL" id="EFW99033.1"/>
    </source>
</evidence>
<dbReference type="Pfam" id="PF16201">
    <property type="entry name" value="NopRA1"/>
    <property type="match status" value="1"/>
</dbReference>
<dbReference type="InterPro" id="IPR032436">
    <property type="entry name" value="URB1_C"/>
</dbReference>
<dbReference type="InterPro" id="IPR039844">
    <property type="entry name" value="URB1"/>
</dbReference>
<feature type="domain" description="URB1 central HEAT repeat" evidence="4">
    <location>
        <begin position="660"/>
        <end position="851"/>
    </location>
</feature>
<dbReference type="AlphaFoldDB" id="F0XUV9"/>
<protein>
    <submittedName>
        <fullName evidence="5">Ribosome biogenesis protein</fullName>
    </submittedName>
</protein>
<evidence type="ECO:0000256" key="1">
    <source>
        <dbReference type="SAM" id="MobiDB-lite"/>
    </source>
</evidence>
<dbReference type="InParanoid" id="F0XUV9"/>
<dbReference type="FunCoup" id="F0XUV9">
    <property type="interactions" value="268"/>
</dbReference>
<dbReference type="GeneID" id="25978145"/>
<dbReference type="STRING" id="655863.F0XUV9"/>
<feature type="domain" description="URB1 C-terminal" evidence="3">
    <location>
        <begin position="925"/>
        <end position="1123"/>
    </location>
</feature>
<dbReference type="InterPro" id="IPR016024">
    <property type="entry name" value="ARM-type_fold"/>
</dbReference>
<feature type="domain" description="URB1 N-terminal" evidence="2">
    <location>
        <begin position="107"/>
        <end position="468"/>
    </location>
</feature>
<dbReference type="PANTHER" id="PTHR13500">
    <property type="entry name" value="NUCLEOLAR PRERIBOSOMAL-ASSOCIATED PROTEIN 1"/>
    <property type="match status" value="1"/>
</dbReference>
<evidence type="ECO:0000259" key="3">
    <source>
        <dbReference type="Pfam" id="PF16201"/>
    </source>
</evidence>
<accession>F0XUV9</accession>
<dbReference type="GO" id="GO:0005730">
    <property type="term" value="C:nucleolus"/>
    <property type="evidence" value="ECO:0007669"/>
    <property type="project" value="TreeGrafter"/>
</dbReference>
<sequence length="1191" mass="131278">MRKRRSTAPEGDGVARKRIRVVHEAPTFEAILSARQLMQLLSFDQDIQKARHGLQSFKVLLDRINDAEKRTPEDVAILHGYLRSTSPRTESNGDNGDDADNTEPVFLADIMDSWSFAAKLDNDSVRSAVPVVLALLLKYISHVLELAPIGLGICRTLLLPQQLDLIAKNLSAEKSKEFIISPTLRMLREVVTFDGGAVAKALFRARNFTFRLLARNMGIKFLGEGIEDAKRTSARTNAVRFFLATLKFLHPEAKAELLSQRDIVGALTRTIRDDPPYVVHDLLESLQSHVMRDRKLSRMVKARLLNSATLVQIASLYSYAHDNSAAADDEESGGANRTSVSDAAHQFLLHACTSPTAGVLRDQYGCYPKGAEPDTAPSTVSTANTDPLGSGGGSGLDRIVWMDKFINEVPVHNLALSDLIATLRPWYSTRQSELLIAVFKEAPELIAWYFINKKSFTFEPKISATWVGFSTLLFNTIRVDLPPYFGSRQKYAHIPPPTSVVVDNILPLPLSQKILGRCLNHKSKLAPFFAVRLLAISLEKLRAALQMHDEAAKSYPAESLWAESSRRVIDEFCRRCSPMKDIINTYRGIAEDDLLYREAASRVLRLCYEVTPQVALLARFDVSSSLFTVLRQANQYEGSPQDKVLKLMELENLLAIAGYSPAMRWFSKAEGLTTSPFVALVKVYTEAPADLVLNKVREMLEFVAREQEIVLSAAGSSGLSALFGSLQQLLQTGATPSTDSVWTFVDNCAVRCAMAPIKYIEMLQDLSGEGAKSGDAVDPITMTIAEQLSFATANGASEATLNSLADFVLRYFEGCSGSKTSLKPIFKKASSAFPDGSRAAAKLAKGLPKRSSKAKERSSPASGEDAAADDSKTSEKAGGAKDNLDDQESLEDLLELAPVSELDNAALAKWANRPADELVEEGYAASLIMLLASEHTSIRKEALVNLAKMAAKIRESTYAEKDQTWLLLSELVASARAWTADQDTANLPLPSHILSFACHALDALRNPLHRLYGKVNAFLTAGPIWRLGNFPLVHNIVHDGPTEDDSYYAEINWLLAYLLDSLRTPADVGLFRTRRLFETMLSVASNPYLRFPLRRQVLRILCRAASIEGGSTTLITRSGIISWLAARKATAAGEDDKPMAAERATDAKGDGEEARIVRALLQRLWETSDQERVENWSMHGIQESIRNLRTS</sequence>
<keyword evidence="6" id="KW-1185">Reference proteome</keyword>
<dbReference type="SUPFAM" id="SSF48371">
    <property type="entry name" value="ARM repeat"/>
    <property type="match status" value="1"/>
</dbReference>
<dbReference type="HOGENOM" id="CLU_009575_0_0_1"/>
<feature type="compositionally biased region" description="Basic and acidic residues" evidence="1">
    <location>
        <begin position="869"/>
        <end position="884"/>
    </location>
</feature>
<organism evidence="6">
    <name type="scientific">Grosmannia clavigera (strain kw1407 / UAMH 11150)</name>
    <name type="common">Blue stain fungus</name>
    <name type="synonym">Graphiocladiella clavigera</name>
    <dbReference type="NCBI Taxonomy" id="655863"/>
    <lineage>
        <taxon>Eukaryota</taxon>
        <taxon>Fungi</taxon>
        <taxon>Dikarya</taxon>
        <taxon>Ascomycota</taxon>
        <taxon>Pezizomycotina</taxon>
        <taxon>Sordariomycetes</taxon>
        <taxon>Sordariomycetidae</taxon>
        <taxon>Ophiostomatales</taxon>
        <taxon>Ophiostomataceae</taxon>
        <taxon>Leptographium</taxon>
    </lineage>
</organism>
<dbReference type="Pfam" id="PF11707">
    <property type="entry name" value="Npa1"/>
    <property type="match status" value="1"/>
</dbReference>
<reference evidence="5 6" key="1">
    <citation type="journal article" date="2011" name="Proc. Natl. Acad. Sci. U.S.A.">
        <title>Genome and transcriptome analyses of the mountain pine beetle-fungal symbiont Grosmannia clavigera, a lodgepole pine pathogen.</title>
        <authorList>
            <person name="DiGuistini S."/>
            <person name="Wang Y."/>
            <person name="Liao N.Y."/>
            <person name="Taylor G."/>
            <person name="Tanguay P."/>
            <person name="Feau N."/>
            <person name="Henrissat B."/>
            <person name="Chan S.K."/>
            <person name="Hesse-Orce U."/>
            <person name="Alamouti S.M."/>
            <person name="Tsui C.K.M."/>
            <person name="Docking R.T."/>
            <person name="Levasseur A."/>
            <person name="Haridas S."/>
            <person name="Robertson G."/>
            <person name="Birol I."/>
            <person name="Holt R.A."/>
            <person name="Marra M.A."/>
            <person name="Hamelin R.C."/>
            <person name="Hirst M."/>
            <person name="Jones S.J.M."/>
            <person name="Bohlmann J."/>
            <person name="Breuil C."/>
        </authorList>
    </citation>
    <scope>NUCLEOTIDE SEQUENCE [LARGE SCALE GENOMIC DNA]</scope>
    <source>
        <strain evidence="6">kw1407 / UAMH 11150</strain>
    </source>
</reference>
<dbReference type="Pfam" id="PF26140">
    <property type="entry name" value="HEAT_URB1"/>
    <property type="match status" value="1"/>
</dbReference>
<dbReference type="InterPro" id="IPR059018">
    <property type="entry name" value="HEAT_URB1"/>
</dbReference>
<proteinExistence type="predicted"/>
<dbReference type="EMBL" id="GL630006">
    <property type="protein sequence ID" value="EFW99033.1"/>
    <property type="molecule type" value="Genomic_DNA"/>
</dbReference>
<dbReference type="eggNOG" id="KOG1791">
    <property type="taxonomic scope" value="Eukaryota"/>
</dbReference>